<feature type="transmembrane region" description="Helical" evidence="1">
    <location>
        <begin position="12"/>
        <end position="29"/>
    </location>
</feature>
<evidence type="ECO:0000313" key="2">
    <source>
        <dbReference type="EMBL" id="MFB9994505.1"/>
    </source>
</evidence>
<dbReference type="EMBL" id="JBHLYR010000062">
    <property type="protein sequence ID" value="MFB9994505.1"/>
    <property type="molecule type" value="Genomic_DNA"/>
</dbReference>
<dbReference type="Proteomes" id="UP001589733">
    <property type="component" value="Unassembled WGS sequence"/>
</dbReference>
<keyword evidence="1" id="KW-1133">Transmembrane helix</keyword>
<reference evidence="2 3" key="1">
    <citation type="submission" date="2024-09" db="EMBL/GenBank/DDBJ databases">
        <authorList>
            <person name="Sun Q."/>
            <person name="Mori K."/>
        </authorList>
    </citation>
    <scope>NUCLEOTIDE SEQUENCE [LARGE SCALE GENOMIC DNA]</scope>
    <source>
        <strain evidence="2 3">JCM 13503</strain>
    </source>
</reference>
<accession>A0ABV6B6G8</accession>
<gene>
    <name evidence="2" type="ORF">ACFFLM_21340</name>
</gene>
<keyword evidence="1" id="KW-0472">Membrane</keyword>
<protein>
    <submittedName>
        <fullName evidence="2">Uncharacterized protein</fullName>
    </submittedName>
</protein>
<dbReference type="RefSeq" id="WP_380015439.1">
    <property type="nucleotide sequence ID" value="NZ_JBHLYR010000062.1"/>
</dbReference>
<evidence type="ECO:0000256" key="1">
    <source>
        <dbReference type="SAM" id="Phobius"/>
    </source>
</evidence>
<organism evidence="2 3">
    <name type="scientific">Deinococcus oregonensis</name>
    <dbReference type="NCBI Taxonomy" id="1805970"/>
    <lineage>
        <taxon>Bacteria</taxon>
        <taxon>Thermotogati</taxon>
        <taxon>Deinococcota</taxon>
        <taxon>Deinococci</taxon>
        <taxon>Deinococcales</taxon>
        <taxon>Deinococcaceae</taxon>
        <taxon>Deinococcus</taxon>
    </lineage>
</organism>
<proteinExistence type="predicted"/>
<keyword evidence="3" id="KW-1185">Reference proteome</keyword>
<sequence length="80" mass="8279">MAAKKKGKKQGVSPVGVALGVAAVGALAVAVNPESAFMLLLVPAEGVYLLRKRLGLLPPVKVDPNAPPLVRIDGPPIRNY</sequence>
<keyword evidence="1" id="KW-0812">Transmembrane</keyword>
<evidence type="ECO:0000313" key="3">
    <source>
        <dbReference type="Proteomes" id="UP001589733"/>
    </source>
</evidence>
<name>A0ABV6B6G8_9DEIO</name>
<comment type="caution">
    <text evidence="2">The sequence shown here is derived from an EMBL/GenBank/DDBJ whole genome shotgun (WGS) entry which is preliminary data.</text>
</comment>